<protein>
    <submittedName>
        <fullName evidence="1">SusD/RagB family nutrient-binding outer membrane lipoprotein</fullName>
    </submittedName>
</protein>
<dbReference type="Proteomes" id="UP000306808">
    <property type="component" value="Unassembled WGS sequence"/>
</dbReference>
<proteinExistence type="predicted"/>
<accession>A0A4U0P0D0</accession>
<dbReference type="EMBL" id="SUME01000004">
    <property type="protein sequence ID" value="TJZ60646.1"/>
    <property type="molecule type" value="Genomic_DNA"/>
</dbReference>
<evidence type="ECO:0000313" key="2">
    <source>
        <dbReference type="Proteomes" id="UP000306808"/>
    </source>
</evidence>
<dbReference type="OrthoDB" id="9766256at2"/>
<dbReference type="Gene3D" id="1.25.40.390">
    <property type="match status" value="1"/>
</dbReference>
<name>A0A4U0P0D0_9SPHI</name>
<sequence>MIRLKEMAMKKISISNIGKMLILVLLFSTSFISCTDKFEAYNTNPHEATEEMMTHDNLKTGAFFTQMQRNVVLFKDGTNSDSDYQVSQGLTSDIYSGYLAPTGSWYGGVHNGSYYFITNWLETTFRSGFSSIMPAWQSIVQIANEQGLPEVAALATIIKVEGMHRVADTYGPLPYINYGSGSLANNYDGLEDIYNKFFEELATSITVLTDFTLANPNGRVLEKYDLVYSGDVNKWVKFANTLRLRLALRIAYANAAKAREEAEAAVSNPIGLISQTQERASLKHTSNLVYYHPLFEIAYNFNAGEVRMGATMDAYMNGYQDARRPRYFKPAVDGAYHGVRQGIVTSVWTPYVGNQISNLNVDNGTTEIVWMTAAESYFLRAEGALRNWNMGGASQGFYESGIAVSFEENGAVGAQDYIGNNTLQPIAFTDNAEGSTFHAAAPSTITIAWNAGDSFERNLERIITQKWLALYPDGPEGWAEFRRTGYPKLIPVVVNNSTSINRDVQVRRIPYPQSEYNNNRAGVLSGVSKLMGQDNGGTKLWWDKK</sequence>
<comment type="caution">
    <text evidence="1">The sequence shown here is derived from an EMBL/GenBank/DDBJ whole genome shotgun (WGS) entry which is preliminary data.</text>
</comment>
<dbReference type="InterPro" id="IPR011990">
    <property type="entry name" value="TPR-like_helical_dom_sf"/>
</dbReference>
<dbReference type="SUPFAM" id="SSF48452">
    <property type="entry name" value="TPR-like"/>
    <property type="match status" value="1"/>
</dbReference>
<organism evidence="1 2">
    <name type="scientific">Sphingobacterium olei</name>
    <dbReference type="NCBI Taxonomy" id="2571155"/>
    <lineage>
        <taxon>Bacteria</taxon>
        <taxon>Pseudomonadati</taxon>
        <taxon>Bacteroidota</taxon>
        <taxon>Sphingobacteriia</taxon>
        <taxon>Sphingobacteriales</taxon>
        <taxon>Sphingobacteriaceae</taxon>
        <taxon>Sphingobacterium</taxon>
    </lineage>
</organism>
<keyword evidence="1" id="KW-0449">Lipoprotein</keyword>
<dbReference type="PROSITE" id="PS51257">
    <property type="entry name" value="PROKAR_LIPOPROTEIN"/>
    <property type="match status" value="1"/>
</dbReference>
<keyword evidence="2" id="KW-1185">Reference proteome</keyword>
<gene>
    <name evidence="1" type="ORF">FAZ15_11680</name>
</gene>
<dbReference type="AlphaFoldDB" id="A0A4U0P0D0"/>
<dbReference type="InterPro" id="IPR024302">
    <property type="entry name" value="SusD-like"/>
</dbReference>
<reference evidence="1 2" key="1">
    <citation type="submission" date="2019-04" db="EMBL/GenBank/DDBJ databases">
        <title>Sphingobacterium olei sp. nov., isolated from oil-contaminated soil.</title>
        <authorList>
            <person name="Liu B."/>
        </authorList>
    </citation>
    <scope>NUCLEOTIDE SEQUENCE [LARGE SCALE GENOMIC DNA]</scope>
    <source>
        <strain evidence="1 2">HAL-9</strain>
    </source>
</reference>
<evidence type="ECO:0000313" key="1">
    <source>
        <dbReference type="EMBL" id="TJZ60646.1"/>
    </source>
</evidence>
<dbReference type="Pfam" id="PF12741">
    <property type="entry name" value="SusD-like"/>
    <property type="match status" value="1"/>
</dbReference>